<dbReference type="PANTHER" id="PTHR10151">
    <property type="entry name" value="ECTONUCLEOTIDE PYROPHOSPHATASE/PHOSPHODIESTERASE"/>
    <property type="match status" value="1"/>
</dbReference>
<dbReference type="Gene3D" id="3.40.720.10">
    <property type="entry name" value="Alkaline Phosphatase, subunit A"/>
    <property type="match status" value="1"/>
</dbReference>
<dbReference type="SUPFAM" id="SSF53649">
    <property type="entry name" value="Alkaline phosphatase-like"/>
    <property type="match status" value="1"/>
</dbReference>
<keyword evidence="3" id="KW-1185">Reference proteome</keyword>
<dbReference type="Gene3D" id="3.30.1360.180">
    <property type="match status" value="1"/>
</dbReference>
<organism evidence="2 3">
    <name type="scientific">Aquilutibacter rugosus</name>
    <dbReference type="NCBI Taxonomy" id="3115820"/>
    <lineage>
        <taxon>Bacteria</taxon>
        <taxon>Pseudomonadati</taxon>
        <taxon>Pseudomonadota</taxon>
        <taxon>Gammaproteobacteria</taxon>
        <taxon>Lysobacterales</taxon>
        <taxon>Lysobacteraceae</taxon>
        <taxon>Aquilutibacter</taxon>
    </lineage>
</organism>
<dbReference type="RefSeq" id="WP_331703735.1">
    <property type="nucleotide sequence ID" value="NZ_JAZHBO010000002.1"/>
</dbReference>
<accession>A0ABU7V092</accession>
<proteinExistence type="predicted"/>
<evidence type="ECO:0000313" key="2">
    <source>
        <dbReference type="EMBL" id="MEF2155735.1"/>
    </source>
</evidence>
<evidence type="ECO:0000313" key="3">
    <source>
        <dbReference type="Proteomes" id="UP001356170"/>
    </source>
</evidence>
<feature type="chain" id="PRO_5046827289" evidence="1">
    <location>
        <begin position="22"/>
        <end position="414"/>
    </location>
</feature>
<feature type="signal peptide" evidence="1">
    <location>
        <begin position="1"/>
        <end position="21"/>
    </location>
</feature>
<comment type="caution">
    <text evidence="2">The sequence shown here is derived from an EMBL/GenBank/DDBJ whole genome shotgun (WGS) entry which is preliminary data.</text>
</comment>
<dbReference type="CDD" id="cd16018">
    <property type="entry name" value="Enpp"/>
    <property type="match status" value="1"/>
</dbReference>
<gene>
    <name evidence="2" type="ORF">V3390_05730</name>
</gene>
<name>A0ABU7V092_9GAMM</name>
<dbReference type="EMBL" id="JAZHBO010000002">
    <property type="protein sequence ID" value="MEF2155735.1"/>
    <property type="molecule type" value="Genomic_DNA"/>
</dbReference>
<evidence type="ECO:0000256" key="1">
    <source>
        <dbReference type="SAM" id="SignalP"/>
    </source>
</evidence>
<protein>
    <submittedName>
        <fullName evidence="2">Ectonucleotide pyrophosphatase/phosphodiesterase</fullName>
    </submittedName>
</protein>
<reference evidence="2 3" key="1">
    <citation type="submission" date="2024-01" db="EMBL/GenBank/DDBJ databases">
        <title>Novel species of the genus Luteimonas isolated from rivers.</title>
        <authorList>
            <person name="Lu H."/>
        </authorList>
    </citation>
    <scope>NUCLEOTIDE SEQUENCE [LARGE SCALE GENOMIC DNA]</scope>
    <source>
        <strain evidence="2 3">FXH3W</strain>
    </source>
</reference>
<dbReference type="PANTHER" id="PTHR10151:SF120">
    <property type="entry name" value="BIS(5'-ADENOSYL)-TRIPHOSPHATASE"/>
    <property type="match status" value="1"/>
</dbReference>
<dbReference type="Proteomes" id="UP001356170">
    <property type="component" value="Unassembled WGS sequence"/>
</dbReference>
<dbReference type="InterPro" id="IPR002591">
    <property type="entry name" value="Phosphodiest/P_Trfase"/>
</dbReference>
<dbReference type="PROSITE" id="PS51257">
    <property type="entry name" value="PROKAR_LIPOPROTEIN"/>
    <property type="match status" value="1"/>
</dbReference>
<dbReference type="Pfam" id="PF01663">
    <property type="entry name" value="Phosphodiest"/>
    <property type="match status" value="1"/>
</dbReference>
<keyword evidence="1" id="KW-0732">Signal</keyword>
<sequence>MNSILRMAATAVLTLALAACATTPAPSTAPTPAHSVLLVSIDGFRPDYLGKGNTPNLDRVAAAGVRAEWMNPSFPSLTFPNHYTLVTGLRPDHHGIVHNNMSDPELGKFSLSKREAVQNPRWWGGEPIWVGVQKAGYPTAAMFWPGSEAPILGAHPTRWHVFDAKVTNTQRVNTVTGWMREPMNTRPRFATLYFDEVDHEAHSFGPFSEQATGAVRAVDTAIGDLFAQMQRDGSAATTNVIIVSDHGMAPVTPSQRINIADMVPTDWVEVVAAGQTVGFNPKQGYEAQASQRLLGTHEHYTCWDKSKIPAKFHYGSNARIPAIVCLMQTGWDALYPDTFAKAKGQTQTRGSHGFDPYSADMRAAFIAIGPDIAQGKVIPAFDNVDVYPLMMHLLKVPAAPNDGDLAPVRGVLRQ</sequence>
<dbReference type="InterPro" id="IPR017850">
    <property type="entry name" value="Alkaline_phosphatase_core_sf"/>
</dbReference>